<dbReference type="STRING" id="74649.A0A2P6RXP6"/>
<proteinExistence type="predicted"/>
<dbReference type="Gramene" id="PRQ51186">
    <property type="protein sequence ID" value="PRQ51186"/>
    <property type="gene ID" value="RchiOBHm_Chr2g0141601"/>
</dbReference>
<dbReference type="Proteomes" id="UP000238479">
    <property type="component" value="Chromosome 2"/>
</dbReference>
<keyword evidence="5" id="KW-0472">Membrane</keyword>
<feature type="domain" description="Malectin-like" evidence="6">
    <location>
        <begin position="21"/>
        <end position="168"/>
    </location>
</feature>
<evidence type="ECO:0000256" key="4">
    <source>
        <dbReference type="ARBA" id="ARBA00022989"/>
    </source>
</evidence>
<dbReference type="EMBL" id="PDCK01000040">
    <property type="protein sequence ID" value="PRQ51186.1"/>
    <property type="molecule type" value="Genomic_DNA"/>
</dbReference>
<dbReference type="PANTHER" id="PTHR45631:SF202">
    <property type="entry name" value="SENESCENCE-INDUCED RECEPTOR-LIKE SERINE_THREONINE-PROTEIN KINASE"/>
    <property type="match status" value="1"/>
</dbReference>
<evidence type="ECO:0000256" key="2">
    <source>
        <dbReference type="ARBA" id="ARBA00022692"/>
    </source>
</evidence>
<evidence type="ECO:0000256" key="1">
    <source>
        <dbReference type="ARBA" id="ARBA00004167"/>
    </source>
</evidence>
<evidence type="ECO:0000256" key="5">
    <source>
        <dbReference type="ARBA" id="ARBA00023136"/>
    </source>
</evidence>
<evidence type="ECO:0000259" key="6">
    <source>
        <dbReference type="Pfam" id="PF12819"/>
    </source>
</evidence>
<accession>A0A2P6RXP6</accession>
<keyword evidence="4" id="KW-1133">Transmembrane helix</keyword>
<keyword evidence="8" id="KW-1185">Reference proteome</keyword>
<protein>
    <submittedName>
        <fullName evidence="7">Putative transferase</fullName>
        <ecNumber evidence="7">2.7.-.-</ecNumber>
    </submittedName>
</protein>
<dbReference type="EC" id="2.7.-.-" evidence="7"/>
<name>A0A2P6RXP6_ROSCH</name>
<dbReference type="GO" id="GO:0016740">
    <property type="term" value="F:transferase activity"/>
    <property type="evidence" value="ECO:0007669"/>
    <property type="project" value="UniProtKB-KW"/>
</dbReference>
<keyword evidence="3" id="KW-0732">Signal</keyword>
<keyword evidence="2" id="KW-0812">Transmembrane</keyword>
<evidence type="ECO:0000256" key="3">
    <source>
        <dbReference type="ARBA" id="ARBA00022729"/>
    </source>
</evidence>
<comment type="caution">
    <text evidence="7">The sequence shown here is derived from an EMBL/GenBank/DDBJ whole genome shotgun (WGS) entry which is preliminary data.</text>
</comment>
<sequence>MRRIKQIAALRRIPPILKRKLTINYISDATFIDTGERKLVLPENRNHYQQPYWSLRSFPQGTRNCYKINVKSDTKYLIRASFFYGNYDGENKLPEFELHLGPNLWDSVSLEDAFSITNKELIHHVPAKRNYLHICVVEKGSGVPFISTIELRPLPYSTYQTQTGSLALDTGQIAPNLTSYR</sequence>
<organism evidence="7 8">
    <name type="scientific">Rosa chinensis</name>
    <name type="common">China rose</name>
    <dbReference type="NCBI Taxonomy" id="74649"/>
    <lineage>
        <taxon>Eukaryota</taxon>
        <taxon>Viridiplantae</taxon>
        <taxon>Streptophyta</taxon>
        <taxon>Embryophyta</taxon>
        <taxon>Tracheophyta</taxon>
        <taxon>Spermatophyta</taxon>
        <taxon>Magnoliopsida</taxon>
        <taxon>eudicotyledons</taxon>
        <taxon>Gunneridae</taxon>
        <taxon>Pentapetalae</taxon>
        <taxon>rosids</taxon>
        <taxon>fabids</taxon>
        <taxon>Rosales</taxon>
        <taxon>Rosaceae</taxon>
        <taxon>Rosoideae</taxon>
        <taxon>Rosoideae incertae sedis</taxon>
        <taxon>Rosa</taxon>
    </lineage>
</organism>
<dbReference type="GO" id="GO:0016020">
    <property type="term" value="C:membrane"/>
    <property type="evidence" value="ECO:0007669"/>
    <property type="project" value="UniProtKB-SubCell"/>
</dbReference>
<dbReference type="InterPro" id="IPR024788">
    <property type="entry name" value="Malectin-like_Carb-bd_dom"/>
</dbReference>
<evidence type="ECO:0000313" key="7">
    <source>
        <dbReference type="EMBL" id="PRQ51186.1"/>
    </source>
</evidence>
<dbReference type="PANTHER" id="PTHR45631">
    <property type="entry name" value="OS07G0107800 PROTEIN-RELATED"/>
    <property type="match status" value="1"/>
</dbReference>
<comment type="subcellular location">
    <subcellularLocation>
        <location evidence="1">Membrane</location>
        <topology evidence="1">Single-pass membrane protein</topology>
    </subcellularLocation>
</comment>
<keyword evidence="7" id="KW-0808">Transferase</keyword>
<reference evidence="7 8" key="1">
    <citation type="journal article" date="2018" name="Nat. Genet.">
        <title>The Rosa genome provides new insights in the design of modern roses.</title>
        <authorList>
            <person name="Bendahmane M."/>
        </authorList>
    </citation>
    <scope>NUCLEOTIDE SEQUENCE [LARGE SCALE GENOMIC DNA]</scope>
    <source>
        <strain evidence="8">cv. Old Blush</strain>
    </source>
</reference>
<evidence type="ECO:0000313" key="8">
    <source>
        <dbReference type="Proteomes" id="UP000238479"/>
    </source>
</evidence>
<dbReference type="Pfam" id="PF12819">
    <property type="entry name" value="Malectin_like"/>
    <property type="match status" value="1"/>
</dbReference>
<gene>
    <name evidence="7" type="ORF">RchiOBHm_Chr2g0141601</name>
</gene>
<dbReference type="AlphaFoldDB" id="A0A2P6RXP6"/>
<dbReference type="OMA" id="CGREANF"/>